<feature type="transmembrane region" description="Helical" evidence="2">
    <location>
        <begin position="211"/>
        <end position="227"/>
    </location>
</feature>
<evidence type="ECO:0000313" key="3">
    <source>
        <dbReference type="EMBL" id="GMH47650.1"/>
    </source>
</evidence>
<evidence type="ECO:0000256" key="2">
    <source>
        <dbReference type="SAM" id="Phobius"/>
    </source>
</evidence>
<gene>
    <name evidence="3" type="ORF">TrLO_g8213</name>
</gene>
<evidence type="ECO:0000256" key="1">
    <source>
        <dbReference type="SAM" id="MobiDB-lite"/>
    </source>
</evidence>
<evidence type="ECO:0000313" key="4">
    <source>
        <dbReference type="Proteomes" id="UP001165122"/>
    </source>
</evidence>
<dbReference type="OrthoDB" id="196021at2759"/>
<proteinExistence type="predicted"/>
<dbReference type="Proteomes" id="UP001165122">
    <property type="component" value="Unassembled WGS sequence"/>
</dbReference>
<dbReference type="AlphaFoldDB" id="A0A9W6ZCK1"/>
<keyword evidence="2" id="KW-0472">Membrane</keyword>
<keyword evidence="4" id="KW-1185">Reference proteome</keyword>
<accession>A0A9W6ZCK1</accession>
<feature type="compositionally biased region" description="Polar residues" evidence="1">
    <location>
        <begin position="13"/>
        <end position="24"/>
    </location>
</feature>
<name>A0A9W6ZCK1_9STRA</name>
<comment type="caution">
    <text evidence="3">The sequence shown here is derived from an EMBL/GenBank/DDBJ whole genome shotgun (WGS) entry which is preliminary data.</text>
</comment>
<feature type="region of interest" description="Disordered" evidence="1">
    <location>
        <begin position="1"/>
        <end position="24"/>
    </location>
</feature>
<dbReference type="EMBL" id="BRXW01000358">
    <property type="protein sequence ID" value="GMH47650.1"/>
    <property type="molecule type" value="Genomic_DNA"/>
</dbReference>
<sequence>MNQMELDGFDSSPVENLDTSTQTPSLMKSSQFNTIDTFLPTFKYSKNLSSTLSGNLTPDVISLPKKLDPGRSIEPYWKFSKFLFITYLGMYTSREFAKNFGSSWDTALDMEEFLNHNFWDTLTDVTLIYFLGRLNHRRGIDCLNYIIPMFFGACIWELIGKSPELSKNLSNLDAWTTTTYVVFLTFIGFLVVVLCLHGYKMNRDGLLPGRTFEIVLIMGLTLGPLIGNPEFHLHHWTWAWLGALVFNLRYWWSFGMQGFMLGMYVNGIGIWGRDPVLSG</sequence>
<feature type="transmembrane region" description="Helical" evidence="2">
    <location>
        <begin position="142"/>
        <end position="159"/>
    </location>
</feature>
<reference evidence="4" key="1">
    <citation type="journal article" date="2023" name="Commun. Biol.">
        <title>Genome analysis of Parmales, the sister group of diatoms, reveals the evolutionary specialization of diatoms from phago-mixotrophs to photoautotrophs.</title>
        <authorList>
            <person name="Ban H."/>
            <person name="Sato S."/>
            <person name="Yoshikawa S."/>
            <person name="Yamada K."/>
            <person name="Nakamura Y."/>
            <person name="Ichinomiya M."/>
            <person name="Sato N."/>
            <person name="Blanc-Mathieu R."/>
            <person name="Endo H."/>
            <person name="Kuwata A."/>
            <person name="Ogata H."/>
        </authorList>
    </citation>
    <scope>NUCLEOTIDE SEQUENCE [LARGE SCALE GENOMIC DNA]</scope>
    <source>
        <strain evidence="4">NIES 3700</strain>
    </source>
</reference>
<protein>
    <submittedName>
        <fullName evidence="3">Uncharacterized protein</fullName>
    </submittedName>
</protein>
<keyword evidence="2" id="KW-1133">Transmembrane helix</keyword>
<feature type="transmembrane region" description="Helical" evidence="2">
    <location>
        <begin position="179"/>
        <end position="199"/>
    </location>
</feature>
<organism evidence="3 4">
    <name type="scientific">Triparma laevis f. longispina</name>
    <dbReference type="NCBI Taxonomy" id="1714387"/>
    <lineage>
        <taxon>Eukaryota</taxon>
        <taxon>Sar</taxon>
        <taxon>Stramenopiles</taxon>
        <taxon>Ochrophyta</taxon>
        <taxon>Bolidophyceae</taxon>
        <taxon>Parmales</taxon>
        <taxon>Triparmaceae</taxon>
        <taxon>Triparma</taxon>
    </lineage>
</organism>
<feature type="transmembrane region" description="Helical" evidence="2">
    <location>
        <begin position="233"/>
        <end position="252"/>
    </location>
</feature>
<keyword evidence="2" id="KW-0812">Transmembrane</keyword>